<dbReference type="EnsemblPlants" id="Kaladp0055s0411.1.v1.1">
    <property type="protein sequence ID" value="Kaladp0055s0411.1.v1.1"/>
    <property type="gene ID" value="Kaladp0055s0411.v1.1"/>
</dbReference>
<dbReference type="InterPro" id="IPR046960">
    <property type="entry name" value="PPR_At4g14850-like_plant"/>
</dbReference>
<evidence type="ECO:0000256" key="3">
    <source>
        <dbReference type="SAM" id="Phobius"/>
    </source>
</evidence>
<keyword evidence="3" id="KW-0812">Transmembrane</keyword>
<keyword evidence="3" id="KW-0472">Membrane</keyword>
<evidence type="ECO:0000313" key="4">
    <source>
        <dbReference type="EnsemblPlants" id="Kaladp0055s0411.1.v1.1"/>
    </source>
</evidence>
<organism evidence="4 5">
    <name type="scientific">Kalanchoe fedtschenkoi</name>
    <name type="common">Lavender scallops</name>
    <name type="synonym">South American air plant</name>
    <dbReference type="NCBI Taxonomy" id="63787"/>
    <lineage>
        <taxon>Eukaryota</taxon>
        <taxon>Viridiplantae</taxon>
        <taxon>Streptophyta</taxon>
        <taxon>Embryophyta</taxon>
        <taxon>Tracheophyta</taxon>
        <taxon>Spermatophyta</taxon>
        <taxon>Magnoliopsida</taxon>
        <taxon>eudicotyledons</taxon>
        <taxon>Gunneridae</taxon>
        <taxon>Pentapetalae</taxon>
        <taxon>Saxifragales</taxon>
        <taxon>Crassulaceae</taxon>
        <taxon>Kalanchoe</taxon>
    </lineage>
</organism>
<feature type="repeat" description="PPR" evidence="2">
    <location>
        <begin position="92"/>
        <end position="126"/>
    </location>
</feature>
<feature type="transmembrane region" description="Helical" evidence="3">
    <location>
        <begin position="233"/>
        <end position="254"/>
    </location>
</feature>
<dbReference type="NCBIfam" id="TIGR00756">
    <property type="entry name" value="PPR"/>
    <property type="match status" value="1"/>
</dbReference>
<keyword evidence="3" id="KW-1133">Transmembrane helix</keyword>
<evidence type="ECO:0000256" key="2">
    <source>
        <dbReference type="PROSITE-ProRule" id="PRU00708"/>
    </source>
</evidence>
<dbReference type="PANTHER" id="PTHR47926:SF454">
    <property type="entry name" value="REPEAT-CONTAINING PROTEIN, PUTATIVE-RELATED"/>
    <property type="match status" value="1"/>
</dbReference>
<dbReference type="FunFam" id="1.25.40.10:FF:000470">
    <property type="entry name" value="Pentatricopeptide repeat-containing protein At5g66520"/>
    <property type="match status" value="1"/>
</dbReference>
<keyword evidence="5" id="KW-1185">Reference proteome</keyword>
<dbReference type="InterPro" id="IPR002885">
    <property type="entry name" value="PPR_rpt"/>
</dbReference>
<dbReference type="Pfam" id="PF01535">
    <property type="entry name" value="PPR"/>
    <property type="match status" value="1"/>
</dbReference>
<dbReference type="Gene3D" id="1.25.40.10">
    <property type="entry name" value="Tetratricopeptide repeat domain"/>
    <property type="match status" value="1"/>
</dbReference>
<evidence type="ECO:0000313" key="5">
    <source>
        <dbReference type="Proteomes" id="UP000594263"/>
    </source>
</evidence>
<reference evidence="4" key="1">
    <citation type="submission" date="2021-01" db="UniProtKB">
        <authorList>
            <consortium name="EnsemblPlants"/>
        </authorList>
    </citation>
    <scope>IDENTIFICATION</scope>
</reference>
<dbReference type="OMA" id="TCHTLAT"/>
<dbReference type="AlphaFoldDB" id="A0A7N0U6K7"/>
<keyword evidence="1" id="KW-0677">Repeat</keyword>
<dbReference type="Gramene" id="Kaladp0055s0411.1.v1.1">
    <property type="protein sequence ID" value="Kaladp0055s0411.1.v1.1"/>
    <property type="gene ID" value="Kaladp0055s0411.v1.1"/>
</dbReference>
<dbReference type="Proteomes" id="UP000594263">
    <property type="component" value="Unplaced"/>
</dbReference>
<dbReference type="PROSITE" id="PS51375">
    <property type="entry name" value="PPR"/>
    <property type="match status" value="1"/>
</dbReference>
<dbReference type="GO" id="GO:0003723">
    <property type="term" value="F:RNA binding"/>
    <property type="evidence" value="ECO:0007669"/>
    <property type="project" value="InterPro"/>
</dbReference>
<evidence type="ECO:0008006" key="6">
    <source>
        <dbReference type="Google" id="ProtNLM"/>
    </source>
</evidence>
<feature type="transmembrane region" description="Helical" evidence="3">
    <location>
        <begin position="266"/>
        <end position="287"/>
    </location>
</feature>
<sequence>MALSSPPPTLHVLPATDPPYKLLQSHPTLALLAHCKSAANLKQLHSQFIKFGLHNTQFALSKLLEFCALSSSSSEHYLSYAHSVFESIEEPNVIIWNTMVRACLMASRPDAALDWYVRMVMAGAVPNPYTFPFVLKSCAKVGDGEAGRAVHGQVVKLGFVDDAFVHTSLINMYAQSGELDDARVVFDKSFHRDAVSFTALITGYTCNAQFHSSSFKSCLRNTGLCLSIVPYDIFRWVVAGVSGFMSASFVALNLRTHIKSTGENWVLIVAGIFLLQVALSVVLKLYLFTVSV</sequence>
<proteinExistence type="predicted"/>
<dbReference type="InterPro" id="IPR011990">
    <property type="entry name" value="TPR-like_helical_dom_sf"/>
</dbReference>
<evidence type="ECO:0000256" key="1">
    <source>
        <dbReference type="ARBA" id="ARBA00022737"/>
    </source>
</evidence>
<protein>
    <recommendedName>
        <fullName evidence="6">Pentatricopeptide repeat-containing protein</fullName>
    </recommendedName>
</protein>
<dbReference type="GO" id="GO:0009451">
    <property type="term" value="P:RNA modification"/>
    <property type="evidence" value="ECO:0007669"/>
    <property type="project" value="InterPro"/>
</dbReference>
<dbReference type="Pfam" id="PF13041">
    <property type="entry name" value="PPR_2"/>
    <property type="match status" value="1"/>
</dbReference>
<dbReference type="PANTHER" id="PTHR47926">
    <property type="entry name" value="PENTATRICOPEPTIDE REPEAT-CONTAINING PROTEIN"/>
    <property type="match status" value="1"/>
</dbReference>
<name>A0A7N0U6K7_KALFE</name>
<accession>A0A7N0U6K7</accession>